<organism evidence="4 5">
    <name type="scientific">Aedes albopictus</name>
    <name type="common">Asian tiger mosquito</name>
    <name type="synonym">Stegomyia albopicta</name>
    <dbReference type="NCBI Taxonomy" id="7160"/>
    <lineage>
        <taxon>Eukaryota</taxon>
        <taxon>Metazoa</taxon>
        <taxon>Ecdysozoa</taxon>
        <taxon>Arthropoda</taxon>
        <taxon>Hexapoda</taxon>
        <taxon>Insecta</taxon>
        <taxon>Pterygota</taxon>
        <taxon>Neoptera</taxon>
        <taxon>Endopterygota</taxon>
        <taxon>Diptera</taxon>
        <taxon>Nematocera</taxon>
        <taxon>Culicoidea</taxon>
        <taxon>Culicidae</taxon>
        <taxon>Culicinae</taxon>
        <taxon>Aedini</taxon>
        <taxon>Aedes</taxon>
        <taxon>Stegomyia</taxon>
    </lineage>
</organism>
<dbReference type="Pfam" id="PF00147">
    <property type="entry name" value="Fibrinogen_C"/>
    <property type="match status" value="1"/>
</dbReference>
<accession>A0ABM1YR45</accession>
<dbReference type="SMART" id="SM00186">
    <property type="entry name" value="FBG"/>
    <property type="match status" value="1"/>
</dbReference>
<feature type="signal peptide" evidence="2">
    <location>
        <begin position="1"/>
        <end position="29"/>
    </location>
</feature>
<sequence length="328" mass="36615">MAQKMASGWGVFFIVTIIALVTMIVPATSDSCNSGKLRVKLESLERKILEMKSDFDRNQRRIEQTLDKILEQLTKADEAATNNEDSTTKRADKNSYMCSDNGYGCQKLESCSDAMKRGLPSGRYLLELPGVERKSFFGYCDQNTSSGGWLVIQSRVDGSMSFEKDWNSYEKGFGVPEKNFWIGLEKLHLLTRDQSYELCIEMVNCSVNGLKEGNIRRHAAYDDFEIGSAADYYKLKKLGQYSGSASDSLSGVVGANFSTYDADHDDSVDNCASMTGGGWWLRSCSSNDEVNNLNCVYNGLHWRLIEFKAFISSCTGLKMLIRAKSVPS</sequence>
<dbReference type="Gene3D" id="4.10.530.10">
    <property type="entry name" value="Gamma-fibrinogen Carboxyl Terminal Fragment, domain 2"/>
    <property type="match status" value="1"/>
</dbReference>
<feature type="coiled-coil region" evidence="1">
    <location>
        <begin position="34"/>
        <end position="61"/>
    </location>
</feature>
<dbReference type="Gene3D" id="3.90.215.10">
    <property type="entry name" value="Gamma Fibrinogen, chain A, domain 1"/>
    <property type="match status" value="1"/>
</dbReference>
<dbReference type="SUPFAM" id="SSF56496">
    <property type="entry name" value="Fibrinogen C-terminal domain-like"/>
    <property type="match status" value="1"/>
</dbReference>
<reference evidence="5" key="1">
    <citation type="journal article" date="2015" name="Proc. Natl. Acad. Sci. U.S.A.">
        <title>Genome sequence of the Asian Tiger mosquito, Aedes albopictus, reveals insights into its biology, genetics, and evolution.</title>
        <authorList>
            <person name="Chen X.G."/>
            <person name="Jiang X."/>
            <person name="Gu J."/>
            <person name="Xu M."/>
            <person name="Wu Y."/>
            <person name="Deng Y."/>
            <person name="Zhang C."/>
            <person name="Bonizzoni M."/>
            <person name="Dermauw W."/>
            <person name="Vontas J."/>
            <person name="Armbruster P."/>
            <person name="Huang X."/>
            <person name="Yang Y."/>
            <person name="Zhang H."/>
            <person name="He W."/>
            <person name="Peng H."/>
            <person name="Liu Y."/>
            <person name="Wu K."/>
            <person name="Chen J."/>
            <person name="Lirakis M."/>
            <person name="Topalis P."/>
            <person name="Van Leeuwen T."/>
            <person name="Hall A.B."/>
            <person name="Jiang X."/>
            <person name="Thorpe C."/>
            <person name="Mueller R.L."/>
            <person name="Sun C."/>
            <person name="Waterhouse R.M."/>
            <person name="Yan G."/>
            <person name="Tu Z.J."/>
            <person name="Fang X."/>
            <person name="James A.A."/>
        </authorList>
    </citation>
    <scope>NUCLEOTIDE SEQUENCE [LARGE SCALE GENOMIC DNA]</scope>
    <source>
        <strain evidence="5">Foshan</strain>
    </source>
</reference>
<dbReference type="GeneID" id="115254409"/>
<reference evidence="4" key="2">
    <citation type="submission" date="2025-05" db="UniProtKB">
        <authorList>
            <consortium name="EnsemblMetazoa"/>
        </authorList>
    </citation>
    <scope>IDENTIFICATION</scope>
    <source>
        <strain evidence="4">Foshan</strain>
    </source>
</reference>
<dbReference type="InterPro" id="IPR050373">
    <property type="entry name" value="Fibrinogen_C-term_domain"/>
</dbReference>
<evidence type="ECO:0000256" key="1">
    <source>
        <dbReference type="SAM" id="Coils"/>
    </source>
</evidence>
<dbReference type="InterPro" id="IPR014716">
    <property type="entry name" value="Fibrinogen_a/b/g_C_1"/>
</dbReference>
<dbReference type="InterPro" id="IPR002181">
    <property type="entry name" value="Fibrinogen_a/b/g_C_dom"/>
</dbReference>
<feature type="domain" description="Fibrinogen C-terminal" evidence="3">
    <location>
        <begin position="102"/>
        <end position="325"/>
    </location>
</feature>
<feature type="chain" id="PRO_5047040131" description="Fibrinogen C-terminal domain-containing protein" evidence="2">
    <location>
        <begin position="30"/>
        <end position="328"/>
    </location>
</feature>
<protein>
    <recommendedName>
        <fullName evidence="3">Fibrinogen C-terminal domain-containing protein</fullName>
    </recommendedName>
</protein>
<dbReference type="PANTHER" id="PTHR19143">
    <property type="entry name" value="FIBRINOGEN/TENASCIN/ANGIOPOEITIN"/>
    <property type="match status" value="1"/>
</dbReference>
<evidence type="ECO:0000256" key="2">
    <source>
        <dbReference type="SAM" id="SignalP"/>
    </source>
</evidence>
<name>A0ABM1YR45_AEDAL</name>
<dbReference type="PANTHER" id="PTHR19143:SF327">
    <property type="entry name" value="FI21813P1-RELATED"/>
    <property type="match status" value="1"/>
</dbReference>
<dbReference type="PROSITE" id="PS51406">
    <property type="entry name" value="FIBRINOGEN_C_2"/>
    <property type="match status" value="1"/>
</dbReference>
<evidence type="ECO:0000259" key="3">
    <source>
        <dbReference type="PROSITE" id="PS51406"/>
    </source>
</evidence>
<dbReference type="EnsemblMetazoa" id="AALFPA23_011412.R16168">
    <property type="protein sequence ID" value="AALFPA23_011412.P16168"/>
    <property type="gene ID" value="AALFPA23_011412"/>
</dbReference>
<proteinExistence type="predicted"/>
<dbReference type="CDD" id="cd00087">
    <property type="entry name" value="FReD"/>
    <property type="match status" value="1"/>
</dbReference>
<keyword evidence="5" id="KW-1185">Reference proteome</keyword>
<keyword evidence="2" id="KW-0732">Signal</keyword>
<dbReference type="InterPro" id="IPR036056">
    <property type="entry name" value="Fibrinogen-like_C"/>
</dbReference>
<dbReference type="Proteomes" id="UP000069940">
    <property type="component" value="Unassembled WGS sequence"/>
</dbReference>
<evidence type="ECO:0000313" key="4">
    <source>
        <dbReference type="EnsemblMetazoa" id="AALFPA23_011412.P16168"/>
    </source>
</evidence>
<evidence type="ECO:0000313" key="5">
    <source>
        <dbReference type="Proteomes" id="UP000069940"/>
    </source>
</evidence>
<keyword evidence="1" id="KW-0175">Coiled coil</keyword>
<dbReference type="RefSeq" id="XP_029707758.2">
    <property type="nucleotide sequence ID" value="XM_029851898.2"/>
</dbReference>